<organism evidence="4 5">
    <name type="scientific">Nepenthes gracilis</name>
    <name type="common">Slender pitcher plant</name>
    <dbReference type="NCBI Taxonomy" id="150966"/>
    <lineage>
        <taxon>Eukaryota</taxon>
        <taxon>Viridiplantae</taxon>
        <taxon>Streptophyta</taxon>
        <taxon>Embryophyta</taxon>
        <taxon>Tracheophyta</taxon>
        <taxon>Spermatophyta</taxon>
        <taxon>Magnoliopsida</taxon>
        <taxon>eudicotyledons</taxon>
        <taxon>Gunneridae</taxon>
        <taxon>Pentapetalae</taxon>
        <taxon>Caryophyllales</taxon>
        <taxon>Nepenthaceae</taxon>
        <taxon>Nepenthes</taxon>
    </lineage>
</organism>
<proteinExistence type="inferred from homology"/>
<name>A0AAD3S285_NEPGR</name>
<feature type="signal peptide" evidence="3">
    <location>
        <begin position="1"/>
        <end position="24"/>
    </location>
</feature>
<evidence type="ECO:0000256" key="3">
    <source>
        <dbReference type="SAM" id="SignalP"/>
    </source>
</evidence>
<sequence length="108" mass="11266">MAVSKLLSALLLLSLLVLAHLAQAIQTASSSNSPSPPAGNLGSPGSKIDCGSACVARCRRSKRPRLCQRSCHSCCSRCDCVPPGTSGNYDACPCYASIITRGNKRKCP</sequence>
<accession>A0AAD3S285</accession>
<dbReference type="PANTHER" id="PTHR23201:SF45">
    <property type="entry name" value="SNAKIN-2-LIKE"/>
    <property type="match status" value="1"/>
</dbReference>
<protein>
    <submittedName>
        <fullName evidence="4">Uncharacterized protein</fullName>
    </submittedName>
</protein>
<evidence type="ECO:0000256" key="2">
    <source>
        <dbReference type="SAM" id="MobiDB-lite"/>
    </source>
</evidence>
<dbReference type="Proteomes" id="UP001279734">
    <property type="component" value="Unassembled WGS sequence"/>
</dbReference>
<gene>
    <name evidence="4" type="ORF">Nepgr_004831</name>
</gene>
<feature type="compositionally biased region" description="Low complexity" evidence="2">
    <location>
        <begin position="28"/>
        <end position="46"/>
    </location>
</feature>
<dbReference type="InterPro" id="IPR003854">
    <property type="entry name" value="GASA"/>
</dbReference>
<evidence type="ECO:0000256" key="1">
    <source>
        <dbReference type="ARBA" id="ARBA00010582"/>
    </source>
</evidence>
<dbReference type="Pfam" id="PF02704">
    <property type="entry name" value="GASA"/>
    <property type="match status" value="1"/>
</dbReference>
<keyword evidence="5" id="KW-1185">Reference proteome</keyword>
<feature type="chain" id="PRO_5042070461" evidence="3">
    <location>
        <begin position="25"/>
        <end position="108"/>
    </location>
</feature>
<evidence type="ECO:0000313" key="4">
    <source>
        <dbReference type="EMBL" id="GMH02992.1"/>
    </source>
</evidence>
<comment type="similarity">
    <text evidence="1">Belongs to the GASA family.</text>
</comment>
<keyword evidence="3" id="KW-0732">Signal</keyword>
<dbReference type="AlphaFoldDB" id="A0AAD3S285"/>
<feature type="region of interest" description="Disordered" evidence="2">
    <location>
        <begin position="28"/>
        <end position="47"/>
    </location>
</feature>
<comment type="caution">
    <text evidence="4">The sequence shown here is derived from an EMBL/GenBank/DDBJ whole genome shotgun (WGS) entry which is preliminary data.</text>
</comment>
<dbReference type="EMBL" id="BSYO01000004">
    <property type="protein sequence ID" value="GMH02992.1"/>
    <property type="molecule type" value="Genomic_DNA"/>
</dbReference>
<reference evidence="4" key="1">
    <citation type="submission" date="2023-05" db="EMBL/GenBank/DDBJ databases">
        <title>Nepenthes gracilis genome sequencing.</title>
        <authorList>
            <person name="Fukushima K."/>
        </authorList>
    </citation>
    <scope>NUCLEOTIDE SEQUENCE</scope>
    <source>
        <strain evidence="4">SING2019-196</strain>
    </source>
</reference>
<evidence type="ECO:0000313" key="5">
    <source>
        <dbReference type="Proteomes" id="UP001279734"/>
    </source>
</evidence>
<dbReference type="PANTHER" id="PTHR23201">
    <property type="entry name" value="EXTENSIN, PROLINE-RICH PROTEIN"/>
    <property type="match status" value="1"/>
</dbReference>